<keyword evidence="2" id="KW-0732">Signal</keyword>
<evidence type="ECO:0000256" key="2">
    <source>
        <dbReference type="SAM" id="SignalP"/>
    </source>
</evidence>
<organism evidence="3 4">
    <name type="scientific">Ferruginivarius sediminum</name>
    <dbReference type="NCBI Taxonomy" id="2661937"/>
    <lineage>
        <taxon>Bacteria</taxon>
        <taxon>Pseudomonadati</taxon>
        <taxon>Pseudomonadota</taxon>
        <taxon>Alphaproteobacteria</taxon>
        <taxon>Rhodospirillales</taxon>
        <taxon>Rhodospirillaceae</taxon>
        <taxon>Ferruginivarius</taxon>
    </lineage>
</organism>
<dbReference type="EMBL" id="QPMH01000003">
    <property type="protein sequence ID" value="RDD63179.1"/>
    <property type="molecule type" value="Genomic_DNA"/>
</dbReference>
<evidence type="ECO:0000256" key="1">
    <source>
        <dbReference type="SAM" id="MobiDB-lite"/>
    </source>
</evidence>
<accession>A0A369TCZ2</accession>
<evidence type="ECO:0000313" key="4">
    <source>
        <dbReference type="Proteomes" id="UP000253941"/>
    </source>
</evidence>
<comment type="caution">
    <text evidence="3">The sequence shown here is derived from an EMBL/GenBank/DDBJ whole genome shotgun (WGS) entry which is preliminary data.</text>
</comment>
<dbReference type="Proteomes" id="UP000253941">
    <property type="component" value="Unassembled WGS sequence"/>
</dbReference>
<keyword evidence="4" id="KW-1185">Reference proteome</keyword>
<dbReference type="AlphaFoldDB" id="A0A369TCZ2"/>
<proteinExistence type="predicted"/>
<feature type="chain" id="PRO_5017035367" evidence="2">
    <location>
        <begin position="20"/>
        <end position="171"/>
    </location>
</feature>
<feature type="region of interest" description="Disordered" evidence="1">
    <location>
        <begin position="133"/>
        <end position="171"/>
    </location>
</feature>
<sequence>MAAIAASTIVALLTAPADAQDTRIEQLESGSVVVVFPDRTRVVLDEDAVTRLSQRFETTLLGAGAMLRGGTSGGTDGGGNGTTTGVIAGLESDTSQYGIEEALALESQLNSIVADTVADGGIAGGGTNDGASLASADGNSGNGGDSVFNPVVDLTDPEAVGDEDIPASGAQ</sequence>
<gene>
    <name evidence="3" type="ORF">DRB17_05285</name>
</gene>
<feature type="signal peptide" evidence="2">
    <location>
        <begin position="1"/>
        <end position="19"/>
    </location>
</feature>
<reference evidence="3 4" key="1">
    <citation type="submission" date="2018-07" db="EMBL/GenBank/DDBJ databases">
        <title>Venubactetium sediminum gen. nov., sp. nov., isolated from a marine solar saltern.</title>
        <authorList>
            <person name="Wang S."/>
        </authorList>
    </citation>
    <scope>NUCLEOTIDE SEQUENCE [LARGE SCALE GENOMIC DNA]</scope>
    <source>
        <strain evidence="3 4">WD2A32</strain>
    </source>
</reference>
<evidence type="ECO:0000313" key="3">
    <source>
        <dbReference type="EMBL" id="RDD63179.1"/>
    </source>
</evidence>
<feature type="compositionally biased region" description="Acidic residues" evidence="1">
    <location>
        <begin position="155"/>
        <end position="165"/>
    </location>
</feature>
<name>A0A369TCZ2_9PROT</name>
<protein>
    <submittedName>
        <fullName evidence="3">Uncharacterized protein</fullName>
    </submittedName>
</protein>